<dbReference type="PANTHER" id="PTHR43772">
    <property type="entry name" value="ENDO-1,4-BETA-XYLANASE"/>
    <property type="match status" value="1"/>
</dbReference>
<dbReference type="SUPFAM" id="SSF75005">
    <property type="entry name" value="Arabinanase/levansucrase/invertase"/>
    <property type="match status" value="1"/>
</dbReference>
<dbReference type="Proteomes" id="UP000753802">
    <property type="component" value="Unassembled WGS sequence"/>
</dbReference>
<feature type="domain" description="CBM6" evidence="9">
    <location>
        <begin position="328"/>
        <end position="448"/>
    </location>
</feature>
<dbReference type="InterPro" id="IPR006710">
    <property type="entry name" value="Glyco_hydro_43"/>
</dbReference>
<evidence type="ECO:0000256" key="2">
    <source>
        <dbReference type="ARBA" id="ARBA00022651"/>
    </source>
</evidence>
<dbReference type="Gene3D" id="2.115.10.20">
    <property type="entry name" value="Glycosyl hydrolase domain, family 43"/>
    <property type="match status" value="1"/>
</dbReference>
<dbReference type="CDD" id="cd04084">
    <property type="entry name" value="CBM6_xylanase-like"/>
    <property type="match status" value="1"/>
</dbReference>
<evidence type="ECO:0000256" key="7">
    <source>
        <dbReference type="RuleBase" id="RU361187"/>
    </source>
</evidence>
<dbReference type="CDD" id="cd08990">
    <property type="entry name" value="GH43_AXH_like"/>
    <property type="match status" value="1"/>
</dbReference>
<comment type="similarity">
    <text evidence="1 7">Belongs to the glycosyl hydrolase 43 family.</text>
</comment>
<evidence type="ECO:0000256" key="5">
    <source>
        <dbReference type="ARBA" id="ARBA00023277"/>
    </source>
</evidence>
<dbReference type="RefSeq" id="WP_161818642.1">
    <property type="nucleotide sequence ID" value="NZ_JAACJS010000012.1"/>
</dbReference>
<evidence type="ECO:0000313" key="10">
    <source>
        <dbReference type="EMBL" id="NCI50340.1"/>
    </source>
</evidence>
<keyword evidence="11" id="KW-1185">Reference proteome</keyword>
<dbReference type="PROSITE" id="PS51175">
    <property type="entry name" value="CBM6"/>
    <property type="match status" value="1"/>
</dbReference>
<accession>A0ABW9ZV30</accession>
<evidence type="ECO:0000313" key="11">
    <source>
        <dbReference type="Proteomes" id="UP000753802"/>
    </source>
</evidence>
<evidence type="ECO:0000256" key="1">
    <source>
        <dbReference type="ARBA" id="ARBA00009865"/>
    </source>
</evidence>
<name>A0ABW9ZV30_9BACT</name>
<organism evidence="10 11">
    <name type="scientific">Sediminibacterium roseum</name>
    <dbReference type="NCBI Taxonomy" id="1978412"/>
    <lineage>
        <taxon>Bacteria</taxon>
        <taxon>Pseudomonadati</taxon>
        <taxon>Bacteroidota</taxon>
        <taxon>Chitinophagia</taxon>
        <taxon>Chitinophagales</taxon>
        <taxon>Chitinophagaceae</taxon>
        <taxon>Sediminibacterium</taxon>
    </lineage>
</organism>
<keyword evidence="2" id="KW-0858">Xylan degradation</keyword>
<dbReference type="Pfam" id="PF04616">
    <property type="entry name" value="Glyco_hydro_43"/>
    <property type="match status" value="1"/>
</dbReference>
<dbReference type="EMBL" id="JAACJS010000012">
    <property type="protein sequence ID" value="NCI50340.1"/>
    <property type="molecule type" value="Genomic_DNA"/>
</dbReference>
<evidence type="ECO:0000259" key="9">
    <source>
        <dbReference type="PROSITE" id="PS51175"/>
    </source>
</evidence>
<gene>
    <name evidence="10" type="ORF">GWC95_10435</name>
</gene>
<dbReference type="SUPFAM" id="SSF49785">
    <property type="entry name" value="Galactose-binding domain-like"/>
    <property type="match status" value="1"/>
</dbReference>
<dbReference type="InterPro" id="IPR052176">
    <property type="entry name" value="Glycosyl_Hydrlase_43_Enz"/>
</dbReference>
<dbReference type="InterPro" id="IPR005084">
    <property type="entry name" value="CBM6"/>
</dbReference>
<keyword evidence="4 7" id="KW-0378">Hydrolase</keyword>
<dbReference type="InterPro" id="IPR008979">
    <property type="entry name" value="Galactose-bd-like_sf"/>
</dbReference>
<feature type="signal peptide" evidence="8">
    <location>
        <begin position="1"/>
        <end position="22"/>
    </location>
</feature>
<dbReference type="Pfam" id="PF03422">
    <property type="entry name" value="CBM_6"/>
    <property type="match status" value="1"/>
</dbReference>
<dbReference type="Gene3D" id="2.60.120.260">
    <property type="entry name" value="Galactose-binding domain-like"/>
    <property type="match status" value="1"/>
</dbReference>
<dbReference type="PANTHER" id="PTHR43772:SF2">
    <property type="entry name" value="PUTATIVE (AFU_ORTHOLOGUE AFUA_2G04480)-RELATED"/>
    <property type="match status" value="1"/>
</dbReference>
<evidence type="ECO:0000256" key="4">
    <source>
        <dbReference type="ARBA" id="ARBA00022801"/>
    </source>
</evidence>
<dbReference type="InterPro" id="IPR023296">
    <property type="entry name" value="Glyco_hydro_beta-prop_sf"/>
</dbReference>
<dbReference type="SMART" id="SM00606">
    <property type="entry name" value="CBD_IV"/>
    <property type="match status" value="1"/>
</dbReference>
<keyword evidence="5" id="KW-0119">Carbohydrate metabolism</keyword>
<dbReference type="InterPro" id="IPR006584">
    <property type="entry name" value="Cellulose-bd_IV"/>
</dbReference>
<protein>
    <submittedName>
        <fullName evidence="10">Family 43 glycosylhydrolase</fullName>
    </submittedName>
</protein>
<feature type="chain" id="PRO_5047307665" evidence="8">
    <location>
        <begin position="23"/>
        <end position="448"/>
    </location>
</feature>
<keyword evidence="6 7" id="KW-0326">Glycosidase</keyword>
<evidence type="ECO:0000256" key="6">
    <source>
        <dbReference type="ARBA" id="ARBA00023295"/>
    </source>
</evidence>
<proteinExistence type="inferred from homology"/>
<reference evidence="10 11" key="1">
    <citation type="submission" date="2020-01" db="EMBL/GenBank/DDBJ databases">
        <title>Genome analysis.</title>
        <authorList>
            <person name="Wu S."/>
            <person name="Wang G."/>
        </authorList>
    </citation>
    <scope>NUCLEOTIDE SEQUENCE [LARGE SCALE GENOMIC DNA]</scope>
    <source>
        <strain evidence="10 11">SYL130</strain>
    </source>
</reference>
<evidence type="ECO:0000256" key="8">
    <source>
        <dbReference type="SAM" id="SignalP"/>
    </source>
</evidence>
<keyword evidence="3 8" id="KW-0732">Signal</keyword>
<evidence type="ECO:0000256" key="3">
    <source>
        <dbReference type="ARBA" id="ARBA00022729"/>
    </source>
</evidence>
<comment type="caution">
    <text evidence="10">The sequence shown here is derived from an EMBL/GenBank/DDBJ whole genome shotgun (WGS) entry which is preliminary data.</text>
</comment>
<sequence length="448" mass="50396">MKPARLAMLTFCFAVLFLHAGAQNPLIRNQYSADPTARVFGDRVYIYPSHDILATEGKGRVGWFCMEDYHVFSSANLTDWTDHGVIVTQNKVPWVRPDSYSMWAPDCIERNGKYYFYFPTTPNDTVAYGRGFRIGVAVADKPTGPFVPQPEPIKEVRGIDPNVFIDNDGQAYLYWSAGNIYGAKLKSNMLELDSEVKTLGELPTKGLKEGPYLFERNGIYYLTYPHVENKTERLEYATSDHPLGPFKFAGVIMDESASGCWTNHHSFIQFRNQWYLFYHDKDYSPRFDKARSIRADSLFFNADGTIKKVIPTLRGIGVTNAGSEIQVDRYSAISNDGVSVDFIDTANRFAGWKTNFTKHNGWIQYNNVDFGSTSPKRIAVNAMSENGGTLQIRTGNYDGPVIAEVTVPGSGGFAVSKAAVVKAVRNRQNLFVTSKDDKKISVDWVRFE</sequence>
<keyword evidence="2" id="KW-0624">Polysaccharide degradation</keyword>